<reference evidence="1" key="2">
    <citation type="submission" date="2013-06" db="EMBL/GenBank/DDBJ databases">
        <title>Draft genome sequence of Clostridium hylemonae (DSM 15053).</title>
        <authorList>
            <person name="Sudarsanam P."/>
            <person name="Ley R."/>
            <person name="Guruge J."/>
            <person name="Turnbaugh P.J."/>
            <person name="Mahowald M."/>
            <person name="Liep D."/>
            <person name="Gordon J."/>
        </authorList>
    </citation>
    <scope>NUCLEOTIDE SEQUENCE</scope>
    <source>
        <strain evidence="1">DSM 15053</strain>
    </source>
</reference>
<keyword evidence="2" id="KW-1185">Reference proteome</keyword>
<dbReference type="Proteomes" id="UP000004893">
    <property type="component" value="Unassembled WGS sequence"/>
</dbReference>
<proteinExistence type="predicted"/>
<dbReference type="STRING" id="553973.CLOHYLEM_04871"/>
<dbReference type="AlphaFoldDB" id="C0BYI2"/>
<evidence type="ECO:0000313" key="1">
    <source>
        <dbReference type="EMBL" id="EEG74910.1"/>
    </source>
</evidence>
<name>C0BYI2_9FIRM</name>
<dbReference type="EMBL" id="ABYI02000018">
    <property type="protein sequence ID" value="EEG74910.1"/>
    <property type="molecule type" value="Genomic_DNA"/>
</dbReference>
<reference evidence="1" key="1">
    <citation type="submission" date="2009-02" db="EMBL/GenBank/DDBJ databases">
        <authorList>
            <person name="Fulton L."/>
            <person name="Clifton S."/>
            <person name="Fulton B."/>
            <person name="Xu J."/>
            <person name="Minx P."/>
            <person name="Pepin K.H."/>
            <person name="Johnson M."/>
            <person name="Bhonagiri V."/>
            <person name="Nash W.E."/>
            <person name="Mardis E.R."/>
            <person name="Wilson R.K."/>
        </authorList>
    </citation>
    <scope>NUCLEOTIDE SEQUENCE [LARGE SCALE GENOMIC DNA]</scope>
    <source>
        <strain evidence="1">DSM 15053</strain>
    </source>
</reference>
<dbReference type="HOGENOM" id="CLU_3134103_0_0_9"/>
<protein>
    <submittedName>
        <fullName evidence="1">Uncharacterized protein</fullName>
    </submittedName>
</protein>
<accession>C0BYI2</accession>
<evidence type="ECO:0000313" key="2">
    <source>
        <dbReference type="Proteomes" id="UP000004893"/>
    </source>
</evidence>
<gene>
    <name evidence="1" type="ORF">CLOHYLEM_04871</name>
</gene>
<organism evidence="1 2">
    <name type="scientific">[Clostridium] hylemonae DSM 15053</name>
    <dbReference type="NCBI Taxonomy" id="553973"/>
    <lineage>
        <taxon>Bacteria</taxon>
        <taxon>Bacillati</taxon>
        <taxon>Bacillota</taxon>
        <taxon>Clostridia</taxon>
        <taxon>Lachnospirales</taxon>
        <taxon>Lachnospiraceae</taxon>
    </lineage>
</organism>
<comment type="caution">
    <text evidence="1">The sequence shown here is derived from an EMBL/GenBank/DDBJ whole genome shotgun (WGS) entry which is preliminary data.</text>
</comment>
<sequence>MRRSSIYRNMIRKSSCKIKEITIDYSNPFSLFQVYLSVLLFKLSYISFH</sequence>